<dbReference type="RefSeq" id="WP_230001780.1">
    <property type="nucleotide sequence ID" value="NZ_CP087134.1"/>
</dbReference>
<protein>
    <submittedName>
        <fullName evidence="1">Uncharacterized protein</fullName>
    </submittedName>
</protein>
<reference evidence="1 2" key="1">
    <citation type="submission" date="2023-11" db="EMBL/GenBank/DDBJ databases">
        <title>Unpublished Manusciprt.</title>
        <authorList>
            <person name="Saticioglu I.B."/>
            <person name="Ay H."/>
            <person name="Ajmi N."/>
            <person name="Altun S."/>
            <person name="Duman M."/>
        </authorList>
    </citation>
    <scope>NUCLEOTIDE SEQUENCE [LARGE SCALE GENOMIC DNA]</scope>
    <source>
        <strain evidence="1 2">Fl-318</strain>
    </source>
</reference>
<organism evidence="1 2">
    <name type="scientific">Flavobacterium cupriresistens</name>
    <dbReference type="NCBI Taxonomy" id="2893885"/>
    <lineage>
        <taxon>Bacteria</taxon>
        <taxon>Pseudomonadati</taxon>
        <taxon>Bacteroidota</taxon>
        <taxon>Flavobacteriia</taxon>
        <taxon>Flavobacteriales</taxon>
        <taxon>Flavobacteriaceae</taxon>
        <taxon>Flavobacterium</taxon>
    </lineage>
</organism>
<keyword evidence="2" id="KW-1185">Reference proteome</keyword>
<evidence type="ECO:0000313" key="2">
    <source>
        <dbReference type="Proteomes" id="UP001273350"/>
    </source>
</evidence>
<comment type="caution">
    <text evidence="1">The sequence shown here is derived from an EMBL/GenBank/DDBJ whole genome shotgun (WGS) entry which is preliminary data.</text>
</comment>
<proteinExistence type="predicted"/>
<accession>A0ABU4RAA2</accession>
<gene>
    <name evidence="1" type="ORF">SGQ83_09160</name>
</gene>
<dbReference type="EMBL" id="JAWXVI010000005">
    <property type="protein sequence ID" value="MDX6189515.1"/>
    <property type="molecule type" value="Genomic_DNA"/>
</dbReference>
<name>A0ABU4RAA2_9FLAO</name>
<sequence>MEKINIQTLKESLKYLESKQRQLNRMHETDSRSLESIIKYTKKDMIERFNLLDFDSYIKQEIENTDTFISIVKSIIETNS</sequence>
<dbReference type="Proteomes" id="UP001273350">
    <property type="component" value="Unassembled WGS sequence"/>
</dbReference>
<evidence type="ECO:0000313" key="1">
    <source>
        <dbReference type="EMBL" id="MDX6189515.1"/>
    </source>
</evidence>